<organism evidence="1 2">
    <name type="scientific">Candidatus Woesebacteria bacterium RIFCSPHIGHO2_01_FULL_44_21</name>
    <dbReference type="NCBI Taxonomy" id="1802503"/>
    <lineage>
        <taxon>Bacteria</taxon>
        <taxon>Candidatus Woeseibacteriota</taxon>
    </lineage>
</organism>
<dbReference type="Gene3D" id="3.40.50.300">
    <property type="entry name" value="P-loop containing nucleotide triphosphate hydrolases"/>
    <property type="match status" value="1"/>
</dbReference>
<protein>
    <recommendedName>
        <fullName evidence="3">DNA polymerase III subunit delta</fullName>
    </recommendedName>
</protein>
<dbReference type="InterPro" id="IPR027417">
    <property type="entry name" value="P-loop_NTPase"/>
</dbReference>
<sequence>MHAYLIITKSSELAEQKARELIPEARLIPYTIAKIADTRELVRQTGVSFARKTVFFLSNFDKASIEAQNAFLKSLEESQENVVFVLAATHEEAVLPTIVSRCQVVRPRKMPSASRGKVSGHRAISFAEIAKITKREEATEYLENLINALSPKLPEGAITLRYADEALTRIKANANPTLQLTRFLVHV</sequence>
<dbReference type="GO" id="GO:0006261">
    <property type="term" value="P:DNA-templated DNA replication"/>
    <property type="evidence" value="ECO:0007669"/>
    <property type="project" value="TreeGrafter"/>
</dbReference>
<dbReference type="SUPFAM" id="SSF52540">
    <property type="entry name" value="P-loop containing nucleoside triphosphate hydrolases"/>
    <property type="match status" value="1"/>
</dbReference>
<evidence type="ECO:0008006" key="3">
    <source>
        <dbReference type="Google" id="ProtNLM"/>
    </source>
</evidence>
<comment type="caution">
    <text evidence="1">The sequence shown here is derived from an EMBL/GenBank/DDBJ whole genome shotgun (WGS) entry which is preliminary data.</text>
</comment>
<dbReference type="AlphaFoldDB" id="A0A1F7Z0A3"/>
<dbReference type="PANTHER" id="PTHR11669:SF0">
    <property type="entry name" value="PROTEIN STICHEL-LIKE 2"/>
    <property type="match status" value="1"/>
</dbReference>
<dbReference type="Proteomes" id="UP000178870">
    <property type="component" value="Unassembled WGS sequence"/>
</dbReference>
<evidence type="ECO:0000313" key="2">
    <source>
        <dbReference type="Proteomes" id="UP000178870"/>
    </source>
</evidence>
<evidence type="ECO:0000313" key="1">
    <source>
        <dbReference type="EMBL" id="OGM33046.1"/>
    </source>
</evidence>
<accession>A0A1F7Z0A3</accession>
<reference evidence="1 2" key="1">
    <citation type="journal article" date="2016" name="Nat. Commun.">
        <title>Thousands of microbial genomes shed light on interconnected biogeochemical processes in an aquifer system.</title>
        <authorList>
            <person name="Anantharaman K."/>
            <person name="Brown C.T."/>
            <person name="Hug L.A."/>
            <person name="Sharon I."/>
            <person name="Castelle C.J."/>
            <person name="Probst A.J."/>
            <person name="Thomas B.C."/>
            <person name="Singh A."/>
            <person name="Wilkins M.J."/>
            <person name="Karaoz U."/>
            <person name="Brodie E.L."/>
            <person name="Williams K.H."/>
            <person name="Hubbard S.S."/>
            <person name="Banfield J.F."/>
        </authorList>
    </citation>
    <scope>NUCLEOTIDE SEQUENCE [LARGE SCALE GENOMIC DNA]</scope>
</reference>
<proteinExistence type="predicted"/>
<dbReference type="EMBL" id="MGGP01000009">
    <property type="protein sequence ID" value="OGM33046.1"/>
    <property type="molecule type" value="Genomic_DNA"/>
</dbReference>
<dbReference type="InterPro" id="IPR050238">
    <property type="entry name" value="DNA_Rep/Repair_Clamp_Loader"/>
</dbReference>
<dbReference type="PANTHER" id="PTHR11669">
    <property type="entry name" value="REPLICATION FACTOR C / DNA POLYMERASE III GAMMA-TAU SUBUNIT"/>
    <property type="match status" value="1"/>
</dbReference>
<name>A0A1F7Z0A3_9BACT</name>
<gene>
    <name evidence="1" type="ORF">A2803_02930</name>
</gene>
<dbReference type="Pfam" id="PF13177">
    <property type="entry name" value="DNA_pol3_delta2"/>
    <property type="match status" value="1"/>
</dbReference>